<keyword evidence="4" id="KW-1003">Cell membrane</keyword>
<protein>
    <recommendedName>
        <fullName evidence="11">AI-2E family transporter</fullName>
    </recommendedName>
</protein>
<feature type="transmembrane region" description="Helical" evidence="8">
    <location>
        <begin position="161"/>
        <end position="183"/>
    </location>
</feature>
<evidence type="ECO:0000256" key="8">
    <source>
        <dbReference type="SAM" id="Phobius"/>
    </source>
</evidence>
<sequence>MPNTKFFRFGYTIIILLLIILLSSKVSFIFHPIEIIFNTLFFPLLIGGVIFYLLRPIVYYLHNKKVPKVLSILLIYLLFIGLGTLLVFLIGPKLQDQFEGLIRNIPGIVDSLNQKINTLRENKWFDRFQHNDFLSLDSIMTKASEYAKEFANDIGSKITDIIGILTSIATIIVTVPFIVFYLLKDSQGLGTRAVRFLPYLQATEAKKIIKDMDEAVSSYIQGQALAAFIVGVMMYIGYSIIGLPYGLILAVIAMITNIIPFLGAFIAFVPAIIIGLITSPVMAIKVAFVVIVVQQIDGNVTSPLIMGRKLDIHPLTVILILLVAGNLGGLLGMILAVPTYALLKVIVSHTYRLYRLSKDKEKDGIQIIE</sequence>
<comment type="similarity">
    <text evidence="2">Belongs to the autoinducer-2 exporter (AI-2E) (TC 2.A.86) family.</text>
</comment>
<feature type="transmembrane region" description="Helical" evidence="8">
    <location>
        <begin position="66"/>
        <end position="90"/>
    </location>
</feature>
<dbReference type="GO" id="GO:0055085">
    <property type="term" value="P:transmembrane transport"/>
    <property type="evidence" value="ECO:0007669"/>
    <property type="project" value="TreeGrafter"/>
</dbReference>
<evidence type="ECO:0000256" key="1">
    <source>
        <dbReference type="ARBA" id="ARBA00004651"/>
    </source>
</evidence>
<evidence type="ECO:0000256" key="4">
    <source>
        <dbReference type="ARBA" id="ARBA00022475"/>
    </source>
</evidence>
<dbReference type="STRING" id="1196324.A374_05516"/>
<proteinExistence type="inferred from homology"/>
<reference evidence="9 10" key="1">
    <citation type="journal article" date="2012" name="J. Bacteriol.">
        <title>Genome of Bacillus macauensis ZFHKF-1, a Long-Chain-Forming Bacterium.</title>
        <authorList>
            <person name="Cai L."/>
            <person name="Zhang T."/>
        </authorList>
    </citation>
    <scope>NUCLEOTIDE SEQUENCE [LARGE SCALE GENOMIC DNA]</scope>
    <source>
        <strain evidence="9 10">ZFHKF-1</strain>
    </source>
</reference>
<gene>
    <name evidence="9" type="ORF">A374_05516</name>
</gene>
<organism evidence="9 10">
    <name type="scientific">Fictibacillus macauensis ZFHKF-1</name>
    <dbReference type="NCBI Taxonomy" id="1196324"/>
    <lineage>
        <taxon>Bacteria</taxon>
        <taxon>Bacillati</taxon>
        <taxon>Bacillota</taxon>
        <taxon>Bacilli</taxon>
        <taxon>Bacillales</taxon>
        <taxon>Fictibacillaceae</taxon>
        <taxon>Fictibacillus</taxon>
    </lineage>
</organism>
<name>I8AKM8_9BACL</name>
<evidence type="ECO:0000256" key="6">
    <source>
        <dbReference type="ARBA" id="ARBA00022989"/>
    </source>
</evidence>
<evidence type="ECO:0000256" key="5">
    <source>
        <dbReference type="ARBA" id="ARBA00022692"/>
    </source>
</evidence>
<dbReference type="AlphaFoldDB" id="I8AKM8"/>
<keyword evidence="3" id="KW-0813">Transport</keyword>
<keyword evidence="10" id="KW-1185">Reference proteome</keyword>
<dbReference type="PANTHER" id="PTHR21716:SF53">
    <property type="entry name" value="PERMEASE PERM-RELATED"/>
    <property type="match status" value="1"/>
</dbReference>
<feature type="transmembrane region" description="Helical" evidence="8">
    <location>
        <begin position="247"/>
        <end position="269"/>
    </location>
</feature>
<comment type="subcellular location">
    <subcellularLocation>
        <location evidence="1">Cell membrane</location>
        <topology evidence="1">Multi-pass membrane protein</topology>
    </subcellularLocation>
</comment>
<evidence type="ECO:0000256" key="2">
    <source>
        <dbReference type="ARBA" id="ARBA00009773"/>
    </source>
</evidence>
<accession>I8AKM8</accession>
<comment type="caution">
    <text evidence="9">The sequence shown here is derived from an EMBL/GenBank/DDBJ whole genome shotgun (WGS) entry which is preliminary data.</text>
</comment>
<dbReference type="OrthoDB" id="9793390at2"/>
<dbReference type="PANTHER" id="PTHR21716">
    <property type="entry name" value="TRANSMEMBRANE PROTEIN"/>
    <property type="match status" value="1"/>
</dbReference>
<dbReference type="PATRIC" id="fig|1196324.3.peg.1123"/>
<feature type="transmembrane region" description="Helical" evidence="8">
    <location>
        <begin position="316"/>
        <end position="343"/>
    </location>
</feature>
<dbReference type="InterPro" id="IPR002549">
    <property type="entry name" value="AI-2E-like"/>
</dbReference>
<dbReference type="eggNOG" id="COG0628">
    <property type="taxonomic scope" value="Bacteria"/>
</dbReference>
<feature type="transmembrane region" description="Helical" evidence="8">
    <location>
        <begin position="276"/>
        <end position="296"/>
    </location>
</feature>
<dbReference type="RefSeq" id="WP_007201202.1">
    <property type="nucleotide sequence ID" value="NZ_AKKV01000021.1"/>
</dbReference>
<evidence type="ECO:0000256" key="3">
    <source>
        <dbReference type="ARBA" id="ARBA00022448"/>
    </source>
</evidence>
<keyword evidence="5 8" id="KW-0812">Transmembrane</keyword>
<dbReference type="Pfam" id="PF01594">
    <property type="entry name" value="AI-2E_transport"/>
    <property type="match status" value="1"/>
</dbReference>
<dbReference type="EMBL" id="AKKV01000021">
    <property type="protein sequence ID" value="EIT86397.1"/>
    <property type="molecule type" value="Genomic_DNA"/>
</dbReference>
<dbReference type="Proteomes" id="UP000004080">
    <property type="component" value="Unassembled WGS sequence"/>
</dbReference>
<evidence type="ECO:0000256" key="7">
    <source>
        <dbReference type="ARBA" id="ARBA00023136"/>
    </source>
</evidence>
<evidence type="ECO:0000313" key="10">
    <source>
        <dbReference type="Proteomes" id="UP000004080"/>
    </source>
</evidence>
<keyword evidence="6 8" id="KW-1133">Transmembrane helix</keyword>
<evidence type="ECO:0008006" key="11">
    <source>
        <dbReference type="Google" id="ProtNLM"/>
    </source>
</evidence>
<feature type="transmembrane region" description="Helical" evidence="8">
    <location>
        <begin position="9"/>
        <end position="29"/>
    </location>
</feature>
<dbReference type="GO" id="GO:0005886">
    <property type="term" value="C:plasma membrane"/>
    <property type="evidence" value="ECO:0007669"/>
    <property type="project" value="UniProtKB-SubCell"/>
</dbReference>
<feature type="transmembrane region" description="Helical" evidence="8">
    <location>
        <begin position="216"/>
        <end position="241"/>
    </location>
</feature>
<feature type="transmembrane region" description="Helical" evidence="8">
    <location>
        <begin position="35"/>
        <end position="54"/>
    </location>
</feature>
<evidence type="ECO:0000313" key="9">
    <source>
        <dbReference type="EMBL" id="EIT86397.1"/>
    </source>
</evidence>
<keyword evidence="7 8" id="KW-0472">Membrane</keyword>